<keyword evidence="5" id="KW-0813">Transport</keyword>
<comment type="similarity">
    <text evidence="3">Belongs to the TRAPPC11 family.</text>
</comment>
<keyword evidence="7" id="KW-0333">Golgi apparatus</keyword>
<keyword evidence="6" id="KW-0931">ER-Golgi transport</keyword>
<evidence type="ECO:0000256" key="2">
    <source>
        <dbReference type="ARBA" id="ARBA00004222"/>
    </source>
</evidence>
<evidence type="ECO:0000256" key="6">
    <source>
        <dbReference type="ARBA" id="ARBA00022892"/>
    </source>
</evidence>
<evidence type="ECO:0000256" key="5">
    <source>
        <dbReference type="ARBA" id="ARBA00022448"/>
    </source>
</evidence>
<evidence type="ECO:0000256" key="1">
    <source>
        <dbReference type="ARBA" id="ARBA00001995"/>
    </source>
</evidence>
<protein>
    <recommendedName>
        <fullName evidence="4">Trafficking protein particle complex subunit 11</fullName>
    </recommendedName>
</protein>
<gene>
    <name evidence="10" type="ORF">RN001_012436</name>
</gene>
<feature type="domain" description="Trafficking protein particle complex subunit 11" evidence="8">
    <location>
        <begin position="270"/>
        <end position="525"/>
    </location>
</feature>
<accession>A0AAN7SF65</accession>
<sequence length="1115" mass="128230">MQPQSNTIFDQSDLPPELCAKPLSLVGISGLDTLNNAIHKSIWETFNSNRRIERSPVVFRLISNAHEFPIVKPKRNSYEWYIPKGILKKNWMNKHLNEIPAVIAVFYDLDWNDSQWNEKMIECASRVQSMRAALEGRNTKIVVVLIQDSVPLPTGEDVLATERAVALCASCELNAKSLFVLPHGDHLQGYVVRLENAFYDLAKNYYYLEAKNVKSHREHLNKTTHQYLFVRHQFKMGFLNELRQDNHTAHKHYTHAYNNLLEIRIVDTNAMEIRTVAGFINYKLCRLMFTLSLPRDAISQFRSHTDRFKTRIGFQELAFEHHAWIAKQYSVFGDIFDEAVKLGLPAVQTQHPGIYYQQAAQYAILRKESCQELCQSVLNYPTPDPLENFKQLEFYGQRPWRPGKLTAEPPDPHLESKGIEALQYLEKTQVNHSNIIISLFGFAISQYKTYRCLRMRRHLVVQMAEEYYNSGDYGKALTLFTHMLWDYRTECWWHLLTDILCKALQCAFLTANVQDYLTLSLELLGTSTTISMDRKKYIYENILRVLNKQIPELDENISSNSIQNAQLLWKQFYSVDSILISLDMTNMLSCVDTKARFMQNRYQGDHHVVVEIFVRSSCPFLLQFFKVFATINTPEYASEYDVINLKEGDPSLRFNYNEVKRYVVEFMPDPNDIEKEIQIGAINLCMGNKDKCCVDLKFTGFDNDSNQTSPDLTHFRRNIRPIYEFDNLSLSPSALIVPRSSKINVKIDHHQPALLGEWYEIDISIINDEKFLIENLQLEIVLNGESSSQTEFYLTDAGKPENLPLQLRLNNLVTSASICKKILMRAYNIGPRNLSVKITYLLKSEKPVLSIKEQNLDILVVKPFDTTTKFLSAKFGDIVKFYVDEPFILMPIISCLSPWPISIEDTTLECSPTVSLIDTNVKSQVKGLVLRNGDSGADIYYAKTVKPSETFITVGQYSIKWRRQNGKTTLSQINITGLTVDSIPLDLELPLPAFGLVRTPLLVSYKFYNKSQQLIQLDMNMEASEAFMFAGYKQLQISILPESSKSLQYNLYPLVAGSVMLPKLSLTLVSNSDEKPFLDQDEINNLLERALPTHLFIMPQGKRIPIPSERVIETQ</sequence>
<dbReference type="Pfam" id="PF12742">
    <property type="entry name" value="Gryzun-like"/>
    <property type="match status" value="1"/>
</dbReference>
<comment type="function">
    <text evidence="1">Involved in endoplasmic reticulum to Golgi apparatus trafficking at a very early stage.</text>
</comment>
<comment type="caution">
    <text evidence="10">The sequence shown here is derived from an EMBL/GenBank/DDBJ whole genome shotgun (WGS) entry which is preliminary data.</text>
</comment>
<evidence type="ECO:0000256" key="3">
    <source>
        <dbReference type="ARBA" id="ARBA00007051"/>
    </source>
</evidence>
<dbReference type="GO" id="GO:0005794">
    <property type="term" value="C:Golgi apparatus"/>
    <property type="evidence" value="ECO:0007669"/>
    <property type="project" value="UniProtKB-SubCell"/>
</dbReference>
<dbReference type="InterPro" id="IPR025876">
    <property type="entry name" value="TRAPPC11_C"/>
</dbReference>
<dbReference type="InterPro" id="IPR021773">
    <property type="entry name" value="TPC11"/>
</dbReference>
<reference evidence="11" key="1">
    <citation type="submission" date="2023-01" db="EMBL/GenBank/DDBJ databases">
        <title>Key to firefly adult light organ development and bioluminescence: homeobox transcription factors regulate luciferase expression and transportation to peroxisome.</title>
        <authorList>
            <person name="Fu X."/>
        </authorList>
    </citation>
    <scope>NUCLEOTIDE SEQUENCE [LARGE SCALE GENOMIC DNA]</scope>
</reference>
<evidence type="ECO:0000313" key="10">
    <source>
        <dbReference type="EMBL" id="KAK4876014.1"/>
    </source>
</evidence>
<comment type="subcellular location">
    <subcellularLocation>
        <location evidence="2">Golgi apparatus</location>
        <location evidence="2">cis-Golgi network</location>
    </subcellularLocation>
</comment>
<dbReference type="PANTHER" id="PTHR14374:SF0">
    <property type="entry name" value="TRAFFICKING PROTEIN PARTICLE COMPLEX SUBUNIT 11"/>
    <property type="match status" value="1"/>
</dbReference>
<feature type="domain" description="Trafficking protein particle complex subunit 11 C-terminal" evidence="9">
    <location>
        <begin position="1014"/>
        <end position="1064"/>
    </location>
</feature>
<dbReference type="GO" id="GO:0016192">
    <property type="term" value="P:vesicle-mediated transport"/>
    <property type="evidence" value="ECO:0007669"/>
    <property type="project" value="UniProtKB-KW"/>
</dbReference>
<evidence type="ECO:0000256" key="4">
    <source>
        <dbReference type="ARBA" id="ARBA00021520"/>
    </source>
</evidence>
<evidence type="ECO:0000259" key="8">
    <source>
        <dbReference type="Pfam" id="PF11817"/>
    </source>
</evidence>
<keyword evidence="11" id="KW-1185">Reference proteome</keyword>
<proteinExistence type="inferred from homology"/>
<organism evidence="10 11">
    <name type="scientific">Aquatica leii</name>
    <dbReference type="NCBI Taxonomy" id="1421715"/>
    <lineage>
        <taxon>Eukaryota</taxon>
        <taxon>Metazoa</taxon>
        <taxon>Ecdysozoa</taxon>
        <taxon>Arthropoda</taxon>
        <taxon>Hexapoda</taxon>
        <taxon>Insecta</taxon>
        <taxon>Pterygota</taxon>
        <taxon>Neoptera</taxon>
        <taxon>Endopterygota</taxon>
        <taxon>Coleoptera</taxon>
        <taxon>Polyphaga</taxon>
        <taxon>Elateriformia</taxon>
        <taxon>Elateroidea</taxon>
        <taxon>Lampyridae</taxon>
        <taxon>Luciolinae</taxon>
        <taxon>Aquatica</taxon>
    </lineage>
</organism>
<dbReference type="EMBL" id="JARPUR010000005">
    <property type="protein sequence ID" value="KAK4876014.1"/>
    <property type="molecule type" value="Genomic_DNA"/>
</dbReference>
<dbReference type="PANTHER" id="PTHR14374">
    <property type="entry name" value="FOIE GRAS"/>
    <property type="match status" value="1"/>
</dbReference>
<evidence type="ECO:0000313" key="11">
    <source>
        <dbReference type="Proteomes" id="UP001353858"/>
    </source>
</evidence>
<dbReference type="Pfam" id="PF11817">
    <property type="entry name" value="Foie-gras_1"/>
    <property type="match status" value="1"/>
</dbReference>
<evidence type="ECO:0000259" key="9">
    <source>
        <dbReference type="Pfam" id="PF12742"/>
    </source>
</evidence>
<dbReference type="Proteomes" id="UP001353858">
    <property type="component" value="Unassembled WGS sequence"/>
</dbReference>
<name>A0AAN7SF65_9COLE</name>
<dbReference type="AlphaFoldDB" id="A0AAN7SF65"/>
<evidence type="ECO:0000256" key="7">
    <source>
        <dbReference type="ARBA" id="ARBA00023034"/>
    </source>
</evidence>